<dbReference type="Pfam" id="PF02687">
    <property type="entry name" value="FtsX"/>
    <property type="match status" value="1"/>
</dbReference>
<evidence type="ECO:0000256" key="6">
    <source>
        <dbReference type="ARBA" id="ARBA00038076"/>
    </source>
</evidence>
<dbReference type="RefSeq" id="WP_091579396.1">
    <property type="nucleotide sequence ID" value="NZ_FLRH01000004.1"/>
</dbReference>
<feature type="transmembrane region" description="Helical" evidence="7">
    <location>
        <begin position="363"/>
        <end position="381"/>
    </location>
</feature>
<dbReference type="STRING" id="946078.GA0070622_5057"/>
<feature type="transmembrane region" description="Helical" evidence="7">
    <location>
        <begin position="816"/>
        <end position="843"/>
    </location>
</feature>
<dbReference type="EMBL" id="FLRH01000004">
    <property type="protein sequence ID" value="SBT67969.1"/>
    <property type="molecule type" value="Genomic_DNA"/>
</dbReference>
<feature type="transmembrane region" description="Helical" evidence="7">
    <location>
        <begin position="515"/>
        <end position="535"/>
    </location>
</feature>
<reference evidence="10" key="1">
    <citation type="submission" date="2016-06" db="EMBL/GenBank/DDBJ databases">
        <authorList>
            <person name="Varghese N."/>
            <person name="Submissions Spin"/>
        </authorList>
    </citation>
    <scope>NUCLEOTIDE SEQUENCE [LARGE SCALE GENOMIC DNA]</scope>
    <source>
        <strain evidence="10">DSM 45794</strain>
    </source>
</reference>
<proteinExistence type="inferred from homology"/>
<feature type="transmembrane region" description="Helical" evidence="7">
    <location>
        <begin position="866"/>
        <end position="884"/>
    </location>
</feature>
<feature type="domain" description="ABC3 transporter permease C-terminal" evidence="8">
    <location>
        <begin position="774"/>
        <end position="884"/>
    </location>
</feature>
<keyword evidence="5 7" id="KW-0472">Membrane</keyword>
<evidence type="ECO:0000313" key="9">
    <source>
        <dbReference type="EMBL" id="SBT67969.1"/>
    </source>
</evidence>
<feature type="transmembrane region" description="Helical" evidence="7">
    <location>
        <begin position="764"/>
        <end position="795"/>
    </location>
</feature>
<dbReference type="PANTHER" id="PTHR30572">
    <property type="entry name" value="MEMBRANE COMPONENT OF TRANSPORTER-RELATED"/>
    <property type="match status" value="1"/>
</dbReference>
<organism evidence="9 10">
    <name type="scientific">Micromonospora sediminicola</name>
    <dbReference type="NCBI Taxonomy" id="946078"/>
    <lineage>
        <taxon>Bacteria</taxon>
        <taxon>Bacillati</taxon>
        <taxon>Actinomycetota</taxon>
        <taxon>Actinomycetes</taxon>
        <taxon>Micromonosporales</taxon>
        <taxon>Micromonosporaceae</taxon>
        <taxon>Micromonospora</taxon>
    </lineage>
</organism>
<keyword evidence="4 7" id="KW-1133">Transmembrane helix</keyword>
<evidence type="ECO:0000256" key="7">
    <source>
        <dbReference type="SAM" id="Phobius"/>
    </source>
</evidence>
<dbReference type="PANTHER" id="PTHR30572:SF4">
    <property type="entry name" value="ABC TRANSPORTER PERMEASE YTRF"/>
    <property type="match status" value="1"/>
</dbReference>
<dbReference type="GO" id="GO:0005886">
    <property type="term" value="C:plasma membrane"/>
    <property type="evidence" value="ECO:0007669"/>
    <property type="project" value="UniProtKB-SubCell"/>
</dbReference>
<keyword evidence="2" id="KW-1003">Cell membrane</keyword>
<feature type="transmembrane region" description="Helical" evidence="7">
    <location>
        <begin position="310"/>
        <end position="334"/>
    </location>
</feature>
<feature type="transmembrane region" description="Helical" evidence="7">
    <location>
        <begin position="430"/>
        <end position="448"/>
    </location>
</feature>
<gene>
    <name evidence="9" type="ORF">GA0070622_5057</name>
</gene>
<dbReference type="OrthoDB" id="3276748at2"/>
<keyword evidence="10" id="KW-1185">Reference proteome</keyword>
<evidence type="ECO:0000256" key="1">
    <source>
        <dbReference type="ARBA" id="ARBA00004651"/>
    </source>
</evidence>
<feature type="transmembrane region" description="Helical" evidence="7">
    <location>
        <begin position="387"/>
        <end position="410"/>
    </location>
</feature>
<dbReference type="Proteomes" id="UP000199558">
    <property type="component" value="Unassembled WGS sequence"/>
</dbReference>
<dbReference type="InterPro" id="IPR050250">
    <property type="entry name" value="Macrolide_Exporter_MacB"/>
</dbReference>
<dbReference type="AlphaFoldDB" id="A0A1A9BG76"/>
<evidence type="ECO:0000256" key="4">
    <source>
        <dbReference type="ARBA" id="ARBA00022989"/>
    </source>
</evidence>
<sequence>MSIGAVARRVRAYGGQFLLLAALAAVTLALIAGVPRLVNGRTEAGLQSFLRSQPATVRDVTYATDTIFNAGNGTSLMEAFAADLPRLQDEMPPPVRALVDQRWFTAETDPGRLTGPDLAARNLLVDLGLRSMPGVAEAGRLTGGRWPDPTATAEDPVEIALAAEVAGKLNLRVGSKLTLAGPQSATPEGAPDPVRALVVGVFEPRDRAGGFWDGLPQALRVIEPIGDAQPFVALGVVDPATLDRLSADGWGLRFAWRYRMGASGIHAVDADRLIGDVDRMGRQAQGRAFTQGLDIPLRQFQDQVASVRTVLAVSATGALGALAGLVILAAGLTVRRRRTEFTLLRARGGAALVGARRSLSESLLVLLPAAGAGFALGNLAPGPAAESASAAAVAATLLIVLALPLATLALPTGVAQRRDLVTMRPSARRITMEAGLVLLAVIGVLLLRRRGLVPGVVDPLLVSVPVLLAVAAAVLTIRLYPWPLRLLGRLAARTRGSVAFLGSARGARAVVTTPLVVVVLAVASAAFCGVVAAGVEASRDRVAARQVPADGLIRGERLAPDTGAELARLPGVRRASPFLQEAGQRLATDEDGTDLRVGEVSVLLVNGPELDALVRDADVPVGVPDALLGSGDAGPLPAVVSPAVAADLAAAGRDGSAFVGVQGQRYEFRVAARADSFPLLRGETTRFVVLPWQQLPRRTTDVTPTGFLVAGDRLDVSELRRVGNEGQRRFARGGTIVGREQPLDVEVTTWTQARRQVGEGGVNAVLGFGFTAGAVVGTALGLLAVAFVVLAGARARGQALSQLRTLGLSRGQSRGLLLVELGPLVGVAVVTGAVVGALLPLLLNPVLGLSAFTGGAPVEVAFEPRLVVGVVVLGAVALGFAIVVEALNNRRTRLGEALRLGEES</sequence>
<evidence type="ECO:0000313" key="10">
    <source>
        <dbReference type="Proteomes" id="UP000199558"/>
    </source>
</evidence>
<evidence type="ECO:0000256" key="3">
    <source>
        <dbReference type="ARBA" id="ARBA00022692"/>
    </source>
</evidence>
<accession>A0A1A9BG76</accession>
<keyword evidence="3 7" id="KW-0812">Transmembrane</keyword>
<name>A0A1A9BG76_9ACTN</name>
<dbReference type="GO" id="GO:0022857">
    <property type="term" value="F:transmembrane transporter activity"/>
    <property type="evidence" value="ECO:0007669"/>
    <property type="project" value="TreeGrafter"/>
</dbReference>
<evidence type="ECO:0000256" key="2">
    <source>
        <dbReference type="ARBA" id="ARBA00022475"/>
    </source>
</evidence>
<comment type="subcellular location">
    <subcellularLocation>
        <location evidence="1">Cell membrane</location>
        <topology evidence="1">Multi-pass membrane protein</topology>
    </subcellularLocation>
</comment>
<comment type="similarity">
    <text evidence="6">Belongs to the ABC-4 integral membrane protein family.</text>
</comment>
<feature type="transmembrane region" description="Helical" evidence="7">
    <location>
        <begin position="460"/>
        <end position="480"/>
    </location>
</feature>
<evidence type="ECO:0000259" key="8">
    <source>
        <dbReference type="Pfam" id="PF02687"/>
    </source>
</evidence>
<protein>
    <submittedName>
        <fullName evidence="9">Putative ABC transport system permease protein</fullName>
    </submittedName>
</protein>
<dbReference type="InterPro" id="IPR003838">
    <property type="entry name" value="ABC3_permease_C"/>
</dbReference>
<evidence type="ECO:0000256" key="5">
    <source>
        <dbReference type="ARBA" id="ARBA00023136"/>
    </source>
</evidence>